<feature type="region of interest" description="Disordered" evidence="1">
    <location>
        <begin position="16"/>
        <end position="87"/>
    </location>
</feature>
<dbReference type="EMBL" id="MU006236">
    <property type="protein sequence ID" value="KAF2821775.1"/>
    <property type="molecule type" value="Genomic_DNA"/>
</dbReference>
<name>A0A6A6ZNG3_9PLEO</name>
<dbReference type="AlphaFoldDB" id="A0A6A6ZNG3"/>
<dbReference type="Proteomes" id="UP000799424">
    <property type="component" value="Unassembled WGS sequence"/>
</dbReference>
<evidence type="ECO:0000313" key="2">
    <source>
        <dbReference type="EMBL" id="KAF2821775.1"/>
    </source>
</evidence>
<reference evidence="2" key="1">
    <citation type="journal article" date="2020" name="Stud. Mycol.">
        <title>101 Dothideomycetes genomes: a test case for predicting lifestyles and emergence of pathogens.</title>
        <authorList>
            <person name="Haridas S."/>
            <person name="Albert R."/>
            <person name="Binder M."/>
            <person name="Bloem J."/>
            <person name="Labutti K."/>
            <person name="Salamov A."/>
            <person name="Andreopoulos B."/>
            <person name="Baker S."/>
            <person name="Barry K."/>
            <person name="Bills G."/>
            <person name="Bluhm B."/>
            <person name="Cannon C."/>
            <person name="Castanera R."/>
            <person name="Culley D."/>
            <person name="Daum C."/>
            <person name="Ezra D."/>
            <person name="Gonzalez J."/>
            <person name="Henrissat B."/>
            <person name="Kuo A."/>
            <person name="Liang C."/>
            <person name="Lipzen A."/>
            <person name="Lutzoni F."/>
            <person name="Magnuson J."/>
            <person name="Mondo S."/>
            <person name="Nolan M."/>
            <person name="Ohm R."/>
            <person name="Pangilinan J."/>
            <person name="Park H.-J."/>
            <person name="Ramirez L."/>
            <person name="Alfaro M."/>
            <person name="Sun H."/>
            <person name="Tritt A."/>
            <person name="Yoshinaga Y."/>
            <person name="Zwiers L.-H."/>
            <person name="Turgeon B."/>
            <person name="Goodwin S."/>
            <person name="Spatafora J."/>
            <person name="Crous P."/>
            <person name="Grigoriev I."/>
        </authorList>
    </citation>
    <scope>NUCLEOTIDE SEQUENCE</scope>
    <source>
        <strain evidence="2">CBS 113818</strain>
    </source>
</reference>
<gene>
    <name evidence="2" type="ORF">CC86DRAFT_100499</name>
</gene>
<sequence length="151" mass="16338">MIVIILRAVVVSPIDKPGRRRHAATPDPPKQATCRAHATDARTRPNAPMSHQESVVSSRSWSPDVASDTNKEVTVSRPGQGLVETKHPRITPEALTPLHALAPRFAHNSLQTSLHEPQPLHNIAQLPIASTLIPHANYKSQPPAARVLAPA</sequence>
<proteinExistence type="predicted"/>
<organism evidence="2 3">
    <name type="scientific">Ophiobolus disseminans</name>
    <dbReference type="NCBI Taxonomy" id="1469910"/>
    <lineage>
        <taxon>Eukaryota</taxon>
        <taxon>Fungi</taxon>
        <taxon>Dikarya</taxon>
        <taxon>Ascomycota</taxon>
        <taxon>Pezizomycotina</taxon>
        <taxon>Dothideomycetes</taxon>
        <taxon>Pleosporomycetidae</taxon>
        <taxon>Pleosporales</taxon>
        <taxon>Pleosporineae</taxon>
        <taxon>Phaeosphaeriaceae</taxon>
        <taxon>Ophiobolus</taxon>
    </lineage>
</organism>
<evidence type="ECO:0000256" key="1">
    <source>
        <dbReference type="SAM" id="MobiDB-lite"/>
    </source>
</evidence>
<evidence type="ECO:0000313" key="3">
    <source>
        <dbReference type="Proteomes" id="UP000799424"/>
    </source>
</evidence>
<accession>A0A6A6ZNG3</accession>
<protein>
    <submittedName>
        <fullName evidence="2">Uncharacterized protein</fullName>
    </submittedName>
</protein>
<keyword evidence="3" id="KW-1185">Reference proteome</keyword>
<feature type="compositionally biased region" description="Polar residues" evidence="1">
    <location>
        <begin position="49"/>
        <end position="61"/>
    </location>
</feature>